<gene>
    <name evidence="2" type="ORF">LCGC14_1347700</name>
</gene>
<evidence type="ECO:0000313" key="2">
    <source>
        <dbReference type="EMBL" id="KKM79646.1"/>
    </source>
</evidence>
<dbReference type="EMBL" id="LAZR01008305">
    <property type="protein sequence ID" value="KKM79646.1"/>
    <property type="molecule type" value="Genomic_DNA"/>
</dbReference>
<sequence length="65" mass="7376">MDNTVLSHNILYYRYPLLLLGGIMKDGTKVFSVYFAVVFLFLLALTLLWAAAVAYATYNILTRVL</sequence>
<dbReference type="AlphaFoldDB" id="A0A0F9KXU3"/>
<comment type="caution">
    <text evidence="2">The sequence shown here is derived from an EMBL/GenBank/DDBJ whole genome shotgun (WGS) entry which is preliminary data.</text>
</comment>
<keyword evidence="1" id="KW-1133">Transmembrane helix</keyword>
<reference evidence="2" key="1">
    <citation type="journal article" date="2015" name="Nature">
        <title>Complex archaea that bridge the gap between prokaryotes and eukaryotes.</title>
        <authorList>
            <person name="Spang A."/>
            <person name="Saw J.H."/>
            <person name="Jorgensen S.L."/>
            <person name="Zaremba-Niedzwiedzka K."/>
            <person name="Martijn J."/>
            <person name="Lind A.E."/>
            <person name="van Eijk R."/>
            <person name="Schleper C."/>
            <person name="Guy L."/>
            <person name="Ettema T.J."/>
        </authorList>
    </citation>
    <scope>NUCLEOTIDE SEQUENCE</scope>
</reference>
<keyword evidence="1" id="KW-0812">Transmembrane</keyword>
<name>A0A0F9KXU3_9ZZZZ</name>
<accession>A0A0F9KXU3</accession>
<feature type="transmembrane region" description="Helical" evidence="1">
    <location>
        <begin position="33"/>
        <end position="58"/>
    </location>
</feature>
<protein>
    <submittedName>
        <fullName evidence="2">Uncharacterized protein</fullName>
    </submittedName>
</protein>
<proteinExistence type="predicted"/>
<organism evidence="2">
    <name type="scientific">marine sediment metagenome</name>
    <dbReference type="NCBI Taxonomy" id="412755"/>
    <lineage>
        <taxon>unclassified sequences</taxon>
        <taxon>metagenomes</taxon>
        <taxon>ecological metagenomes</taxon>
    </lineage>
</organism>
<keyword evidence="1" id="KW-0472">Membrane</keyword>
<evidence type="ECO:0000256" key="1">
    <source>
        <dbReference type="SAM" id="Phobius"/>
    </source>
</evidence>